<sequence>MNKFNSDKTLQPLGSHSLDSTPAFSDEEVAAFRNDTPGTANVNHLNNAGAGLMPNVVTQAVLEHITLESQIGGYEASALRADAVQQFYIQAGKLLNCKPTNIAFTASATDSYTRALSSIPFEVGDIILTDTDDFISNQIQFLSCKKRFNVEIVRIKDAPEGGVDLADLEYQLIKLKPRLLAITHIPTNSGLIQPVKQIAAIYELYISTNPGQTWYILDACQSAGQMKLDVEELKCDFLSLTGRKFLRGPRGTGFLYISDKALQAGLEPLFIDMRGADWVAKDEYLPQPDAKRYEDWEFAYALILGMSEAIIYYLNIGEDKIWQQVKYLSDYTRRELAAINGVRVLDRGLEQGALVTFHIKGFKPATILDALKEKHINVVPSYKRFAVIDFDNKQVEWAIRASPHYYNTLSEIDQFIEAIKEIVAN</sequence>
<evidence type="ECO:0000259" key="6">
    <source>
        <dbReference type="Pfam" id="PF00266"/>
    </source>
</evidence>
<evidence type="ECO:0000256" key="4">
    <source>
        <dbReference type="RuleBase" id="RU004504"/>
    </source>
</evidence>
<dbReference type="SUPFAM" id="SSF53383">
    <property type="entry name" value="PLP-dependent transferases"/>
    <property type="match status" value="1"/>
</dbReference>
<proteinExistence type="inferred from homology"/>
<gene>
    <name evidence="7" type="ORF">PQO05_23295</name>
</gene>
<evidence type="ECO:0000256" key="5">
    <source>
        <dbReference type="SAM" id="MobiDB-lite"/>
    </source>
</evidence>
<comment type="cofactor">
    <cofactor evidence="1 4">
        <name>pyridoxal 5'-phosphate</name>
        <dbReference type="ChEBI" id="CHEBI:597326"/>
    </cofactor>
</comment>
<dbReference type="PANTHER" id="PTHR43586:SF24">
    <property type="entry name" value="BLR4730 PROTEIN"/>
    <property type="match status" value="1"/>
</dbReference>
<evidence type="ECO:0000313" key="8">
    <source>
        <dbReference type="Proteomes" id="UP001216139"/>
    </source>
</evidence>
<name>A0ABY7T5Y4_9SPHI</name>
<feature type="domain" description="Aminotransferase class V" evidence="6">
    <location>
        <begin position="46"/>
        <end position="415"/>
    </location>
</feature>
<dbReference type="PROSITE" id="PS00595">
    <property type="entry name" value="AA_TRANSFER_CLASS_5"/>
    <property type="match status" value="1"/>
</dbReference>
<dbReference type="InterPro" id="IPR015421">
    <property type="entry name" value="PyrdxlP-dep_Trfase_major"/>
</dbReference>
<keyword evidence="7" id="KW-0808">Transferase</keyword>
<evidence type="ECO:0000256" key="3">
    <source>
        <dbReference type="RuleBase" id="RU004075"/>
    </source>
</evidence>
<dbReference type="PANTHER" id="PTHR43586">
    <property type="entry name" value="CYSTEINE DESULFURASE"/>
    <property type="match status" value="1"/>
</dbReference>
<feature type="compositionally biased region" description="Polar residues" evidence="5">
    <location>
        <begin position="7"/>
        <end position="21"/>
    </location>
</feature>
<dbReference type="EMBL" id="CP117167">
    <property type="protein sequence ID" value="WCT11659.1"/>
    <property type="molecule type" value="Genomic_DNA"/>
</dbReference>
<evidence type="ECO:0000313" key="7">
    <source>
        <dbReference type="EMBL" id="WCT11659.1"/>
    </source>
</evidence>
<dbReference type="Gene3D" id="3.90.1150.10">
    <property type="entry name" value="Aspartate Aminotransferase, domain 1"/>
    <property type="match status" value="1"/>
</dbReference>
<keyword evidence="8" id="KW-1185">Reference proteome</keyword>
<evidence type="ECO:0000256" key="1">
    <source>
        <dbReference type="ARBA" id="ARBA00001933"/>
    </source>
</evidence>
<dbReference type="GO" id="GO:0008483">
    <property type="term" value="F:transaminase activity"/>
    <property type="evidence" value="ECO:0007669"/>
    <property type="project" value="UniProtKB-KW"/>
</dbReference>
<dbReference type="Proteomes" id="UP001216139">
    <property type="component" value="Chromosome"/>
</dbReference>
<feature type="region of interest" description="Disordered" evidence="5">
    <location>
        <begin position="1"/>
        <end position="21"/>
    </location>
</feature>
<dbReference type="Gene3D" id="3.40.640.10">
    <property type="entry name" value="Type I PLP-dependent aspartate aminotransferase-like (Major domain)"/>
    <property type="match status" value="1"/>
</dbReference>
<accession>A0ABY7T5Y4</accession>
<dbReference type="Pfam" id="PF00266">
    <property type="entry name" value="Aminotran_5"/>
    <property type="match status" value="1"/>
</dbReference>
<dbReference type="InterPro" id="IPR015422">
    <property type="entry name" value="PyrdxlP-dep_Trfase_small"/>
</dbReference>
<dbReference type="InterPro" id="IPR020578">
    <property type="entry name" value="Aminotrans_V_PyrdxlP_BS"/>
</dbReference>
<dbReference type="InterPro" id="IPR015424">
    <property type="entry name" value="PyrdxlP-dep_Trfase"/>
</dbReference>
<dbReference type="InterPro" id="IPR000192">
    <property type="entry name" value="Aminotrans_V_dom"/>
</dbReference>
<dbReference type="RefSeq" id="WP_273629848.1">
    <property type="nucleotide sequence ID" value="NZ_CP117167.1"/>
</dbReference>
<protein>
    <submittedName>
        <fullName evidence="7">Aminotransferase class V-fold PLP-dependent enzyme</fullName>
    </submittedName>
</protein>
<keyword evidence="7" id="KW-0032">Aminotransferase</keyword>
<keyword evidence="2" id="KW-0663">Pyridoxal phosphate</keyword>
<evidence type="ECO:0000256" key="2">
    <source>
        <dbReference type="ARBA" id="ARBA00022898"/>
    </source>
</evidence>
<reference evidence="7 8" key="1">
    <citation type="submission" date="2023-02" db="EMBL/GenBank/DDBJ databases">
        <title>Genome sequence of Mucilaginibacter jinjuensis strain KACC 16571.</title>
        <authorList>
            <person name="Kim S."/>
            <person name="Heo J."/>
            <person name="Kwon S.-W."/>
        </authorList>
    </citation>
    <scope>NUCLEOTIDE SEQUENCE [LARGE SCALE GENOMIC DNA]</scope>
    <source>
        <strain evidence="7 8">KACC 16571</strain>
    </source>
</reference>
<organism evidence="7 8">
    <name type="scientific">Mucilaginibacter jinjuensis</name>
    <dbReference type="NCBI Taxonomy" id="1176721"/>
    <lineage>
        <taxon>Bacteria</taxon>
        <taxon>Pseudomonadati</taxon>
        <taxon>Bacteroidota</taxon>
        <taxon>Sphingobacteriia</taxon>
        <taxon>Sphingobacteriales</taxon>
        <taxon>Sphingobacteriaceae</taxon>
        <taxon>Mucilaginibacter</taxon>
    </lineage>
</organism>
<comment type="similarity">
    <text evidence="3">Belongs to the class-V pyridoxal-phosphate-dependent aminotransferase family.</text>
</comment>